<evidence type="ECO:0000256" key="2">
    <source>
        <dbReference type="ARBA" id="ARBA00022490"/>
    </source>
</evidence>
<evidence type="ECO:0000256" key="6">
    <source>
        <dbReference type="ARBA" id="ARBA00022840"/>
    </source>
</evidence>
<gene>
    <name evidence="8 10" type="primary">tilS</name>
    <name evidence="10" type="ORF">JM658_15725</name>
</gene>
<dbReference type="Pfam" id="PF11734">
    <property type="entry name" value="TilS_C"/>
    <property type="match status" value="1"/>
</dbReference>
<dbReference type="NCBIfam" id="TIGR02433">
    <property type="entry name" value="lysidine_TilS_C"/>
    <property type="match status" value="1"/>
</dbReference>
<evidence type="ECO:0000256" key="8">
    <source>
        <dbReference type="HAMAP-Rule" id="MF_01161"/>
    </source>
</evidence>
<dbReference type="InterPro" id="IPR014729">
    <property type="entry name" value="Rossmann-like_a/b/a_fold"/>
</dbReference>
<accession>A0ABS9J798</accession>
<dbReference type="PANTHER" id="PTHR43033">
    <property type="entry name" value="TRNA(ILE)-LYSIDINE SYNTHASE-RELATED"/>
    <property type="match status" value="1"/>
</dbReference>
<dbReference type="SUPFAM" id="SSF52402">
    <property type="entry name" value="Adenine nucleotide alpha hydrolases-like"/>
    <property type="match status" value="1"/>
</dbReference>
<evidence type="ECO:0000313" key="11">
    <source>
        <dbReference type="Proteomes" id="UP000829517"/>
    </source>
</evidence>
<dbReference type="PANTHER" id="PTHR43033:SF1">
    <property type="entry name" value="TRNA(ILE)-LYSIDINE SYNTHASE-RELATED"/>
    <property type="match status" value="1"/>
</dbReference>
<keyword evidence="3 8" id="KW-0436">Ligase</keyword>
<evidence type="ECO:0000256" key="3">
    <source>
        <dbReference type="ARBA" id="ARBA00022598"/>
    </source>
</evidence>
<dbReference type="EC" id="6.3.4.19" evidence="8"/>
<name>A0ABS9J798_9FLAO</name>
<dbReference type="EMBL" id="JAETXX010000015">
    <property type="protein sequence ID" value="MCF8716280.1"/>
    <property type="molecule type" value="Genomic_DNA"/>
</dbReference>
<evidence type="ECO:0000259" key="9">
    <source>
        <dbReference type="SMART" id="SM00977"/>
    </source>
</evidence>
<keyword evidence="6 8" id="KW-0067">ATP-binding</keyword>
<dbReference type="RefSeq" id="WP_236960529.1">
    <property type="nucleotide sequence ID" value="NZ_JAETXX010000015.1"/>
</dbReference>
<comment type="similarity">
    <text evidence="8">Belongs to the tRNA(Ile)-lysidine synthase family.</text>
</comment>
<dbReference type="InterPro" id="IPR011063">
    <property type="entry name" value="TilS/TtcA_N"/>
</dbReference>
<dbReference type="InterPro" id="IPR012795">
    <property type="entry name" value="tRNA_Ile_lys_synt_N"/>
</dbReference>
<reference evidence="10 11" key="1">
    <citation type="submission" date="2021-01" db="EMBL/GenBank/DDBJ databases">
        <title>Genome sequencing of Joostella atrarenae M1-2 (= KCTC 23194).</title>
        <authorList>
            <person name="Zakaria M.R."/>
            <person name="Lam M.Q."/>
            <person name="Chong C.S."/>
        </authorList>
    </citation>
    <scope>NUCLEOTIDE SEQUENCE [LARGE SCALE GENOMIC DNA]</scope>
    <source>
        <strain evidence="10 11">M1-2</strain>
    </source>
</reference>
<proteinExistence type="inferred from homology"/>
<evidence type="ECO:0000256" key="1">
    <source>
        <dbReference type="ARBA" id="ARBA00004496"/>
    </source>
</evidence>
<comment type="domain">
    <text evidence="8">The N-terminal region contains the highly conserved SGGXDS motif, predicted to be a P-loop motif involved in ATP binding.</text>
</comment>
<dbReference type="Pfam" id="PF01171">
    <property type="entry name" value="ATP_bind_3"/>
    <property type="match status" value="1"/>
</dbReference>
<organism evidence="10 11">
    <name type="scientific">Joostella atrarenae</name>
    <dbReference type="NCBI Taxonomy" id="679257"/>
    <lineage>
        <taxon>Bacteria</taxon>
        <taxon>Pseudomonadati</taxon>
        <taxon>Bacteroidota</taxon>
        <taxon>Flavobacteriia</taxon>
        <taxon>Flavobacteriales</taxon>
        <taxon>Flavobacteriaceae</taxon>
        <taxon>Joostella</taxon>
    </lineage>
</organism>
<dbReference type="SUPFAM" id="SSF56037">
    <property type="entry name" value="PheT/TilS domain"/>
    <property type="match status" value="1"/>
</dbReference>
<comment type="function">
    <text evidence="8">Ligates lysine onto the cytidine present at position 34 of the AUA codon-specific tRNA(Ile) that contains the anticodon CAU, in an ATP-dependent manner. Cytidine is converted to lysidine, thus changing the amino acid specificity of the tRNA from methionine to isoleucine.</text>
</comment>
<keyword evidence="11" id="KW-1185">Reference proteome</keyword>
<feature type="binding site" evidence="8">
    <location>
        <begin position="26"/>
        <end position="31"/>
    </location>
    <ligand>
        <name>ATP</name>
        <dbReference type="ChEBI" id="CHEBI:30616"/>
    </ligand>
</feature>
<comment type="caution">
    <text evidence="10">The sequence shown here is derived from an EMBL/GenBank/DDBJ whole genome shotgun (WGS) entry which is preliminary data.</text>
</comment>
<dbReference type="CDD" id="cd01992">
    <property type="entry name" value="TilS_N"/>
    <property type="match status" value="1"/>
</dbReference>
<dbReference type="NCBIfam" id="TIGR02432">
    <property type="entry name" value="lysidine_TilS_N"/>
    <property type="match status" value="1"/>
</dbReference>
<dbReference type="Proteomes" id="UP000829517">
    <property type="component" value="Unassembled WGS sequence"/>
</dbReference>
<dbReference type="InterPro" id="IPR012094">
    <property type="entry name" value="tRNA_Ile_lys_synt"/>
</dbReference>
<dbReference type="GO" id="GO:0032267">
    <property type="term" value="F:tRNA(Ile)-lysidine synthase activity"/>
    <property type="evidence" value="ECO:0007669"/>
    <property type="project" value="UniProtKB-EC"/>
</dbReference>
<dbReference type="HAMAP" id="MF_01161">
    <property type="entry name" value="tRNA_Ile_lys_synt"/>
    <property type="match status" value="1"/>
</dbReference>
<dbReference type="Gene3D" id="3.40.50.620">
    <property type="entry name" value="HUPs"/>
    <property type="match status" value="1"/>
</dbReference>
<protein>
    <recommendedName>
        <fullName evidence="8">tRNA(Ile)-lysidine synthase</fullName>
        <ecNumber evidence="8">6.3.4.19</ecNumber>
    </recommendedName>
    <alternativeName>
        <fullName evidence="8">tRNA(Ile)-2-lysyl-cytidine synthase</fullName>
    </alternativeName>
    <alternativeName>
        <fullName evidence="8">tRNA(Ile)-lysidine synthetase</fullName>
    </alternativeName>
</protein>
<comment type="subcellular location">
    <subcellularLocation>
        <location evidence="1 8">Cytoplasm</location>
    </subcellularLocation>
</comment>
<sequence>MFDRFKNHITKRFPYLLTSKVAIASSGGIDSMVLTHLCYQLGMDICVLHCNFQLRGDASLGDEDFLQQKMETFDVPFYSIRFMTNAYAEAHKISTQIAARELRYDWFKQQKDILNFEYLLTGHHADDNLETFLINLSRGTGIEGLTGIPEINDYIVRPLLPFSRDEIFQYALHNEIKWREDSSNAETKYLRNKIRHEVIPKIKEINPNVLQSFENTVNHLKGSSEILNNHIDSLRSDIFIKGEKDIRVSISALQELTPKESYFYHLFKGFGFNDPTDLINIIDSQSGKQLFSSTHRLVRDRDEIIISTAEKEEETVDFFIEESQSLITTPIKISIDLVGQIEAGDSYSIYVDKETLKFPLKLRKWENGDYFYPFGMQGKKKLSKFFKDEKFSLLDKEKQWLLCDAHNTIIWIVGKRADNRFKVTEKTKQIIKIQYVDA</sequence>
<evidence type="ECO:0000256" key="4">
    <source>
        <dbReference type="ARBA" id="ARBA00022694"/>
    </source>
</evidence>
<evidence type="ECO:0000256" key="5">
    <source>
        <dbReference type="ARBA" id="ARBA00022741"/>
    </source>
</evidence>
<dbReference type="SMART" id="SM00977">
    <property type="entry name" value="TilS_C"/>
    <property type="match status" value="1"/>
</dbReference>
<keyword evidence="5 8" id="KW-0547">Nucleotide-binding</keyword>
<feature type="domain" description="Lysidine-tRNA(Ile) synthetase C-terminal" evidence="9">
    <location>
        <begin position="360"/>
        <end position="433"/>
    </location>
</feature>
<keyword evidence="2 8" id="KW-0963">Cytoplasm</keyword>
<comment type="catalytic activity">
    <reaction evidence="7 8">
        <text>cytidine(34) in tRNA(Ile2) + L-lysine + ATP = lysidine(34) in tRNA(Ile2) + AMP + diphosphate + H(+)</text>
        <dbReference type="Rhea" id="RHEA:43744"/>
        <dbReference type="Rhea" id="RHEA-COMP:10625"/>
        <dbReference type="Rhea" id="RHEA-COMP:10670"/>
        <dbReference type="ChEBI" id="CHEBI:15378"/>
        <dbReference type="ChEBI" id="CHEBI:30616"/>
        <dbReference type="ChEBI" id="CHEBI:32551"/>
        <dbReference type="ChEBI" id="CHEBI:33019"/>
        <dbReference type="ChEBI" id="CHEBI:82748"/>
        <dbReference type="ChEBI" id="CHEBI:83665"/>
        <dbReference type="ChEBI" id="CHEBI:456215"/>
        <dbReference type="EC" id="6.3.4.19"/>
    </reaction>
</comment>
<evidence type="ECO:0000313" key="10">
    <source>
        <dbReference type="EMBL" id="MCF8716280.1"/>
    </source>
</evidence>
<evidence type="ECO:0000256" key="7">
    <source>
        <dbReference type="ARBA" id="ARBA00048539"/>
    </source>
</evidence>
<keyword evidence="4 8" id="KW-0819">tRNA processing</keyword>
<dbReference type="InterPro" id="IPR012796">
    <property type="entry name" value="Lysidine-tRNA-synth_C"/>
</dbReference>